<evidence type="ECO:0000313" key="2">
    <source>
        <dbReference type="Proteomes" id="UP000198858"/>
    </source>
</evidence>
<name>A0A1H1KVM5_9FLAO</name>
<sequence length="67" mass="8235">MTTYKEQQKKKQYYVLLENCTVQATFGNLKKVCEFMNGKEFYSYHTLVRKEFPVSYKDYKLFKVKHY</sequence>
<dbReference type="Proteomes" id="UP000198858">
    <property type="component" value="Chromosome I"/>
</dbReference>
<proteinExistence type="predicted"/>
<dbReference type="EMBL" id="LT629745">
    <property type="protein sequence ID" value="SDR65825.1"/>
    <property type="molecule type" value="Genomic_DNA"/>
</dbReference>
<dbReference type="AlphaFoldDB" id="A0A1H1KVM5"/>
<evidence type="ECO:0000313" key="1">
    <source>
        <dbReference type="EMBL" id="SDR65825.1"/>
    </source>
</evidence>
<gene>
    <name evidence="1" type="ORF">SAMN04488552_0199</name>
</gene>
<accession>A0A1H1KVM5</accession>
<keyword evidence="2" id="KW-1185">Reference proteome</keyword>
<reference evidence="1 2" key="1">
    <citation type="submission" date="2016-10" db="EMBL/GenBank/DDBJ databases">
        <authorList>
            <person name="Varghese N."/>
            <person name="Submissions S."/>
        </authorList>
    </citation>
    <scope>NUCLEOTIDE SEQUENCE [LARGE SCALE GENOMIC DNA]</scope>
    <source>
        <strain evidence="1 2">Mar_2010_102</strain>
    </source>
</reference>
<protein>
    <submittedName>
        <fullName evidence="1">Uncharacterized protein</fullName>
    </submittedName>
</protein>
<organism evidence="1 2">
    <name type="scientific">Christiangramia echinicola</name>
    <dbReference type="NCBI Taxonomy" id="279359"/>
    <lineage>
        <taxon>Bacteria</taxon>
        <taxon>Pseudomonadati</taxon>
        <taxon>Bacteroidota</taxon>
        <taxon>Flavobacteriia</taxon>
        <taxon>Flavobacteriales</taxon>
        <taxon>Flavobacteriaceae</taxon>
        <taxon>Christiangramia</taxon>
    </lineage>
</organism>